<keyword evidence="5" id="KW-1185">Reference proteome</keyword>
<dbReference type="Pfam" id="PF14372">
    <property type="entry name" value="hAT-like_RNase-H"/>
    <property type="match status" value="1"/>
</dbReference>
<dbReference type="InterPro" id="IPR012337">
    <property type="entry name" value="RNaseH-like_sf"/>
</dbReference>
<dbReference type="AlphaFoldDB" id="A0A8X8W9V0"/>
<dbReference type="GO" id="GO:0003677">
    <property type="term" value="F:DNA binding"/>
    <property type="evidence" value="ECO:0007669"/>
    <property type="project" value="UniProtKB-KW"/>
</dbReference>
<dbReference type="SUPFAM" id="SSF53098">
    <property type="entry name" value="Ribonuclease H-like"/>
    <property type="match status" value="1"/>
</dbReference>
<gene>
    <name evidence="4" type="ORF">SASPL_148505</name>
</gene>
<evidence type="ECO:0000313" key="4">
    <source>
        <dbReference type="EMBL" id="KAG6390760.1"/>
    </source>
</evidence>
<feature type="region of interest" description="Disordered" evidence="2">
    <location>
        <begin position="349"/>
        <end position="384"/>
    </location>
</feature>
<dbReference type="Proteomes" id="UP000298416">
    <property type="component" value="Unassembled WGS sequence"/>
</dbReference>
<evidence type="ECO:0000256" key="2">
    <source>
        <dbReference type="SAM" id="MobiDB-lite"/>
    </source>
</evidence>
<keyword evidence="1" id="KW-0238">DNA-binding</keyword>
<comment type="caution">
    <text evidence="4">The sequence shown here is derived from an EMBL/GenBank/DDBJ whole genome shotgun (WGS) entry which is preliminary data.</text>
</comment>
<feature type="domain" description="hAT-like transposase RNase-H fold" evidence="3">
    <location>
        <begin position="276"/>
        <end position="341"/>
    </location>
</feature>
<dbReference type="InterPro" id="IPR052035">
    <property type="entry name" value="ZnF_BED_domain_contain"/>
</dbReference>
<reference evidence="4" key="2">
    <citation type="submission" date="2020-08" db="EMBL/GenBank/DDBJ databases">
        <title>Plant Genome Project.</title>
        <authorList>
            <person name="Zhang R.-G."/>
        </authorList>
    </citation>
    <scope>NUCLEOTIDE SEQUENCE</scope>
    <source>
        <strain evidence="4">Huo1</strain>
        <tissue evidence="4">Leaf</tissue>
    </source>
</reference>
<protein>
    <recommendedName>
        <fullName evidence="3">hAT-like transposase RNase-H fold domain-containing protein</fullName>
    </recommendedName>
</protein>
<accession>A0A8X8W9V0</accession>
<dbReference type="InterPro" id="IPR025525">
    <property type="entry name" value="hAT-like_transposase_RNase-H"/>
</dbReference>
<evidence type="ECO:0000259" key="3">
    <source>
        <dbReference type="Pfam" id="PF14372"/>
    </source>
</evidence>
<dbReference type="EMBL" id="PNBA02000019">
    <property type="protein sequence ID" value="KAG6390760.1"/>
    <property type="molecule type" value="Genomic_DNA"/>
</dbReference>
<reference evidence="4" key="1">
    <citation type="submission" date="2018-01" db="EMBL/GenBank/DDBJ databases">
        <authorList>
            <person name="Mao J.F."/>
        </authorList>
    </citation>
    <scope>NUCLEOTIDE SEQUENCE</scope>
    <source>
        <strain evidence="4">Huo1</strain>
        <tissue evidence="4">Leaf</tissue>
    </source>
</reference>
<dbReference type="PANTHER" id="PTHR46481">
    <property type="entry name" value="ZINC FINGER BED DOMAIN-CONTAINING PROTEIN 4"/>
    <property type="match status" value="1"/>
</dbReference>
<evidence type="ECO:0000313" key="5">
    <source>
        <dbReference type="Proteomes" id="UP000298416"/>
    </source>
</evidence>
<evidence type="ECO:0000256" key="1">
    <source>
        <dbReference type="ARBA" id="ARBA00023125"/>
    </source>
</evidence>
<proteinExistence type="predicted"/>
<organism evidence="4">
    <name type="scientific">Salvia splendens</name>
    <name type="common">Scarlet sage</name>
    <dbReference type="NCBI Taxonomy" id="180675"/>
    <lineage>
        <taxon>Eukaryota</taxon>
        <taxon>Viridiplantae</taxon>
        <taxon>Streptophyta</taxon>
        <taxon>Embryophyta</taxon>
        <taxon>Tracheophyta</taxon>
        <taxon>Spermatophyta</taxon>
        <taxon>Magnoliopsida</taxon>
        <taxon>eudicotyledons</taxon>
        <taxon>Gunneridae</taxon>
        <taxon>Pentapetalae</taxon>
        <taxon>asterids</taxon>
        <taxon>lamiids</taxon>
        <taxon>Lamiales</taxon>
        <taxon>Lamiaceae</taxon>
        <taxon>Nepetoideae</taxon>
        <taxon>Mentheae</taxon>
        <taxon>Salviinae</taxon>
        <taxon>Salvia</taxon>
        <taxon>Salvia subgen. Calosphace</taxon>
        <taxon>core Calosphace</taxon>
    </lineage>
</organism>
<feature type="compositionally biased region" description="Polar residues" evidence="2">
    <location>
        <begin position="1"/>
        <end position="32"/>
    </location>
</feature>
<sequence length="384" mass="44158">MWTAESQSGRSPNCPNISQSPLNTQQDSNDVLNDQDLEDASILKDIEEEDVDVDVSQSRSKNRKTEKKKEPRSIHWKDYIRVKVMSGDPPTEILKGKCKCCDTLIAADPRCHKATDIGESIITTLKDWGLTSLFCCTMDNAYANDGAIGDVKSYLNKFNMRRVREAVKWLTSSPQRILQLAKVVNILADRIDCKKALCLDVPTRWNSTYLLLQSAIPYEEAFQLYSQMYPSYKKDLSQKKHNDDFIGLLEGQDWINVNKMIEYLQKFYELTVSDDEIGKYWAEDMELNPRMNMILYIAAVLDPRQKMNHVETCFKSIYGDARGEILVRDITYALNELFDYYVAQKEARNPAQHRKDAANENMRSQGRFDRRGSLSLVGLRDSDP</sequence>
<dbReference type="PANTHER" id="PTHR46481:SF7">
    <property type="entry name" value="ZINC FINGER BED DOMAIN-CONTAINING PROTEIN RICESLEEPER 2-LIKE"/>
    <property type="match status" value="1"/>
</dbReference>
<feature type="region of interest" description="Disordered" evidence="2">
    <location>
        <begin position="1"/>
        <end position="70"/>
    </location>
</feature>
<name>A0A8X8W9V0_SALSN</name>
<feature type="compositionally biased region" description="Basic and acidic residues" evidence="2">
    <location>
        <begin position="349"/>
        <end position="358"/>
    </location>
</feature>